<feature type="domain" description="DUF3850" evidence="1">
    <location>
        <begin position="34"/>
        <end position="109"/>
    </location>
</feature>
<proteinExistence type="predicted"/>
<name>A0A449BJY0_9MOLU</name>
<protein>
    <submittedName>
        <fullName evidence="2">Domain of Uncharacterized Function with PDB structure</fullName>
    </submittedName>
</protein>
<gene>
    <name evidence="2" type="ORF">NCTC10172_00777</name>
</gene>
<keyword evidence="3" id="KW-1185">Reference proteome</keyword>
<dbReference type="InterPro" id="IPR015947">
    <property type="entry name" value="PUA-like_sf"/>
</dbReference>
<dbReference type="Gene3D" id="2.30.130.30">
    <property type="entry name" value="Hypothetical protein"/>
    <property type="match status" value="1"/>
</dbReference>
<reference evidence="2 3" key="1">
    <citation type="submission" date="2019-01" db="EMBL/GenBank/DDBJ databases">
        <authorList>
            <consortium name="Pathogen Informatics"/>
        </authorList>
    </citation>
    <scope>NUCLEOTIDE SEQUENCE [LARGE SCALE GENOMIC DNA]</scope>
    <source>
        <strain evidence="2 3">NCTC10172</strain>
    </source>
</reference>
<evidence type="ECO:0000313" key="3">
    <source>
        <dbReference type="Proteomes" id="UP000290909"/>
    </source>
</evidence>
<dbReference type="SUPFAM" id="SSF88697">
    <property type="entry name" value="PUA domain-like"/>
    <property type="match status" value="1"/>
</dbReference>
<dbReference type="RefSeq" id="WP_051658927.1">
    <property type="nucleotide sequence ID" value="NZ_LR215050.1"/>
</dbReference>
<dbReference type="EMBL" id="LR215050">
    <property type="protein sequence ID" value="VEU82754.1"/>
    <property type="molecule type" value="Genomic_DNA"/>
</dbReference>
<dbReference type="Proteomes" id="UP000290909">
    <property type="component" value="Chromosome"/>
</dbReference>
<evidence type="ECO:0000313" key="2">
    <source>
        <dbReference type="EMBL" id="VEU82754.1"/>
    </source>
</evidence>
<dbReference type="InterPro" id="IPR039440">
    <property type="entry name" value="DUF3850"/>
</dbReference>
<sequence>MNDFVFISNPDTNEQNAVPVKNNGQYFIEKPKTVHDLKIFKRFYIDVHLGKKKCEIRKNDRGYREGDLIQFTIINNDYEIIEQAVTKYIITHVLNFEQGLNDGYVALSIEKYKGK</sequence>
<dbReference type="KEGG" id="ahk:NCTC10172_00777"/>
<dbReference type="Pfam" id="PF12961">
    <property type="entry name" value="DUF3850"/>
    <property type="match status" value="1"/>
</dbReference>
<dbReference type="AlphaFoldDB" id="A0A449BJY0"/>
<organism evidence="2 3">
    <name type="scientific">Acholeplasma hippikon</name>
    <dbReference type="NCBI Taxonomy" id="264636"/>
    <lineage>
        <taxon>Bacteria</taxon>
        <taxon>Bacillati</taxon>
        <taxon>Mycoplasmatota</taxon>
        <taxon>Mollicutes</taxon>
        <taxon>Acholeplasmatales</taxon>
        <taxon>Acholeplasmataceae</taxon>
        <taxon>Acholeplasma</taxon>
    </lineage>
</organism>
<evidence type="ECO:0000259" key="1">
    <source>
        <dbReference type="Pfam" id="PF12961"/>
    </source>
</evidence>
<accession>A0A449BJY0</accession>
<dbReference type="STRING" id="1408416.GCA_000702765_00215"/>